<keyword evidence="1" id="KW-1133">Transmembrane helix</keyword>
<feature type="transmembrane region" description="Helical" evidence="1">
    <location>
        <begin position="31"/>
        <end position="53"/>
    </location>
</feature>
<keyword evidence="1" id="KW-0812">Transmembrane</keyword>
<proteinExistence type="predicted"/>
<comment type="caution">
    <text evidence="2">The sequence shown here is derived from an EMBL/GenBank/DDBJ whole genome shotgun (WGS) entry which is preliminary data.</text>
</comment>
<gene>
    <name evidence="2" type="ORF">JEM65_14180</name>
</gene>
<sequence>MTKINFITRTLTGLIAFGFLMAAIFDVLDYFIVKVLLFGMFSFVVIAMFISLLQNKNHPEV</sequence>
<keyword evidence="1" id="KW-0472">Membrane</keyword>
<dbReference type="AlphaFoldDB" id="A0A934KM81"/>
<feature type="transmembrane region" description="Helical" evidence="1">
    <location>
        <begin position="7"/>
        <end position="25"/>
    </location>
</feature>
<reference evidence="2 3" key="1">
    <citation type="submission" date="2020-09" db="EMBL/GenBank/DDBJ databases">
        <title>Draft genome of Gelidibacter salicanalis PAMC21136.</title>
        <authorList>
            <person name="Park H."/>
        </authorList>
    </citation>
    <scope>NUCLEOTIDE SEQUENCE [LARGE SCALE GENOMIC DNA]</scope>
    <source>
        <strain evidence="2 3">PAMC21136</strain>
    </source>
</reference>
<protein>
    <submittedName>
        <fullName evidence="2">Uncharacterized protein</fullName>
    </submittedName>
</protein>
<evidence type="ECO:0000313" key="2">
    <source>
        <dbReference type="EMBL" id="MBJ7881782.1"/>
    </source>
</evidence>
<organism evidence="2 3">
    <name type="scientific">Gelidibacter salicanalis</name>
    <dbReference type="NCBI Taxonomy" id="291193"/>
    <lineage>
        <taxon>Bacteria</taxon>
        <taxon>Pseudomonadati</taxon>
        <taxon>Bacteroidota</taxon>
        <taxon>Flavobacteriia</taxon>
        <taxon>Flavobacteriales</taxon>
        <taxon>Flavobacteriaceae</taxon>
        <taxon>Gelidibacter</taxon>
    </lineage>
</organism>
<keyword evidence="3" id="KW-1185">Reference proteome</keyword>
<evidence type="ECO:0000313" key="3">
    <source>
        <dbReference type="Proteomes" id="UP000662373"/>
    </source>
</evidence>
<name>A0A934KM81_9FLAO</name>
<dbReference type="EMBL" id="JAEHJZ010000034">
    <property type="protein sequence ID" value="MBJ7881782.1"/>
    <property type="molecule type" value="Genomic_DNA"/>
</dbReference>
<dbReference type="Proteomes" id="UP000662373">
    <property type="component" value="Unassembled WGS sequence"/>
</dbReference>
<accession>A0A934KM81</accession>
<dbReference type="RefSeq" id="WP_199600770.1">
    <property type="nucleotide sequence ID" value="NZ_JAEHJZ010000034.1"/>
</dbReference>
<evidence type="ECO:0000256" key="1">
    <source>
        <dbReference type="SAM" id="Phobius"/>
    </source>
</evidence>